<accession>A0A212JPA1</accession>
<dbReference type="InterPro" id="IPR007439">
    <property type="entry name" value="Chemotax_Pase_CheZ"/>
</dbReference>
<evidence type="ECO:0000313" key="1">
    <source>
        <dbReference type="EMBL" id="SBW01242.1"/>
    </source>
</evidence>
<organism evidence="1">
    <name type="scientific">uncultured Alphaproteobacteria bacterium</name>
    <dbReference type="NCBI Taxonomy" id="91750"/>
    <lineage>
        <taxon>Bacteria</taxon>
        <taxon>Pseudomonadati</taxon>
        <taxon>Pseudomonadota</taxon>
        <taxon>Alphaproteobacteria</taxon>
        <taxon>environmental samples</taxon>
    </lineage>
</organism>
<name>A0A212JPA1_9PROT</name>
<dbReference type="Pfam" id="PF04344">
    <property type="entry name" value="CheZ"/>
    <property type="match status" value="1"/>
</dbReference>
<reference evidence="1" key="1">
    <citation type="submission" date="2016-04" db="EMBL/GenBank/DDBJ databases">
        <authorList>
            <person name="Evans L.H."/>
            <person name="Alamgir A."/>
            <person name="Owens N."/>
            <person name="Weber N.D."/>
            <person name="Virtaneva K."/>
            <person name="Barbian K."/>
            <person name="Babar A."/>
            <person name="Rosenke K."/>
        </authorList>
    </citation>
    <scope>NUCLEOTIDE SEQUENCE</scope>
    <source>
        <strain evidence="1">86</strain>
    </source>
</reference>
<gene>
    <name evidence="1" type="ORF">KL86APRO_11396</name>
</gene>
<protein>
    <submittedName>
        <fullName evidence="1">Chemotaxis protein</fullName>
    </submittedName>
</protein>
<dbReference type="AlphaFoldDB" id="A0A212JPA1"/>
<sequence length="220" mass="23307">MNHDDAEIALQKRLDLIRAARGNAVPLEDVAEVVRAILDTMSGEISAKDLHVYNELEALARIIRETKQEIAEIRPEEIKDEFLPTAADELDAIVQSTETAANAILDAVESIEAVIPAVDAAAGEALSNATMAIYEGCNFQDLTGQRISKVVNTLKRIEERVNTLISAFGPDLEAVAEGLAGEAAAAVAGADADAALLNGPQHPETASSQDEIDRLLASLG</sequence>
<dbReference type="EMBL" id="FLUO01000001">
    <property type="protein sequence ID" value="SBW01242.1"/>
    <property type="molecule type" value="Genomic_DNA"/>
</dbReference>
<dbReference type="SUPFAM" id="SSF75708">
    <property type="entry name" value="Chemotaxis phosphatase CheZ"/>
    <property type="match status" value="1"/>
</dbReference>
<dbReference type="GO" id="GO:0003824">
    <property type="term" value="F:catalytic activity"/>
    <property type="evidence" value="ECO:0007669"/>
    <property type="project" value="InterPro"/>
</dbReference>
<dbReference type="GO" id="GO:0009288">
    <property type="term" value="C:bacterial-type flagellum"/>
    <property type="evidence" value="ECO:0007669"/>
    <property type="project" value="InterPro"/>
</dbReference>
<dbReference type="Gene3D" id="1.10.287.500">
    <property type="entry name" value="Helix hairpin bin"/>
    <property type="match status" value="2"/>
</dbReference>
<proteinExistence type="predicted"/>
<dbReference type="GO" id="GO:0050920">
    <property type="term" value="P:regulation of chemotaxis"/>
    <property type="evidence" value="ECO:0007669"/>
    <property type="project" value="InterPro"/>
</dbReference>